<dbReference type="EMBL" id="JACNJH010000089">
    <property type="protein sequence ID" value="MBC8360443.1"/>
    <property type="molecule type" value="Genomic_DNA"/>
</dbReference>
<dbReference type="InterPro" id="IPR002078">
    <property type="entry name" value="Sigma_54_int"/>
</dbReference>
<evidence type="ECO:0000313" key="11">
    <source>
        <dbReference type="EMBL" id="MBC8360443.1"/>
    </source>
</evidence>
<keyword evidence="4" id="KW-0902">Two-component regulatory system</keyword>
<evidence type="ECO:0000256" key="5">
    <source>
        <dbReference type="ARBA" id="ARBA00023015"/>
    </source>
</evidence>
<feature type="domain" description="Response regulatory" evidence="10">
    <location>
        <begin position="15"/>
        <end position="129"/>
    </location>
</feature>
<evidence type="ECO:0000256" key="8">
    <source>
        <dbReference type="PROSITE-ProRule" id="PRU00169"/>
    </source>
</evidence>
<dbReference type="GO" id="GO:0006355">
    <property type="term" value="P:regulation of DNA-templated transcription"/>
    <property type="evidence" value="ECO:0007669"/>
    <property type="project" value="InterPro"/>
</dbReference>
<dbReference type="InterPro" id="IPR025943">
    <property type="entry name" value="Sigma_54_int_dom_ATP-bd_2"/>
</dbReference>
<dbReference type="GO" id="GO:0000160">
    <property type="term" value="P:phosphorelay signal transduction system"/>
    <property type="evidence" value="ECO:0007669"/>
    <property type="project" value="UniProtKB-KW"/>
</dbReference>
<evidence type="ECO:0000256" key="7">
    <source>
        <dbReference type="ARBA" id="ARBA00023163"/>
    </source>
</evidence>
<dbReference type="SMART" id="SM00382">
    <property type="entry name" value="AAA"/>
    <property type="match status" value="1"/>
</dbReference>
<dbReference type="GO" id="GO:0005524">
    <property type="term" value="F:ATP binding"/>
    <property type="evidence" value="ECO:0007669"/>
    <property type="project" value="UniProtKB-KW"/>
</dbReference>
<keyword evidence="1 8" id="KW-0597">Phosphoprotein</keyword>
<feature type="modified residue" description="4-aspartylphosphate" evidence="8">
    <location>
        <position position="64"/>
    </location>
</feature>
<organism evidence="11 12">
    <name type="scientific">Candidatus Desulfatibia profunda</name>
    <dbReference type="NCBI Taxonomy" id="2841695"/>
    <lineage>
        <taxon>Bacteria</taxon>
        <taxon>Pseudomonadati</taxon>
        <taxon>Thermodesulfobacteriota</taxon>
        <taxon>Desulfobacteria</taxon>
        <taxon>Desulfobacterales</taxon>
        <taxon>Desulfobacterales incertae sedis</taxon>
        <taxon>Candidatus Desulfatibia</taxon>
    </lineage>
</organism>
<dbReference type="Gene3D" id="1.10.8.60">
    <property type="match status" value="1"/>
</dbReference>
<dbReference type="GO" id="GO:0043565">
    <property type="term" value="F:sequence-specific DNA binding"/>
    <property type="evidence" value="ECO:0007669"/>
    <property type="project" value="InterPro"/>
</dbReference>
<evidence type="ECO:0000256" key="2">
    <source>
        <dbReference type="ARBA" id="ARBA00022741"/>
    </source>
</evidence>
<evidence type="ECO:0000313" key="12">
    <source>
        <dbReference type="Proteomes" id="UP000603434"/>
    </source>
</evidence>
<dbReference type="SUPFAM" id="SSF52540">
    <property type="entry name" value="P-loop containing nucleoside triphosphate hydrolases"/>
    <property type="match status" value="1"/>
</dbReference>
<dbReference type="InterPro" id="IPR025662">
    <property type="entry name" value="Sigma_54_int_dom_ATP-bd_1"/>
</dbReference>
<sequence length="468" mass="52655">MKSEVKIDGQSLQKRLLIIDDEENMRHMLSALLSKSGYRVETASDGAEALDMVDQTLYDFILCDLKMPKMSGMEFVENARDKLWATTVIMMSAYGSIDTAVEAMKKGAYDYISKPFKSDEVLLALKKAEERESLKRENRWLKERIRKIQENYHFGNMVSKSEAMQAVFKLAEKVAQYNTTVLICGDSGTGKELVARGIHFKGERSKKPLVPVNCGGIPENLLESELFGYIKGAFTGADRNKKGLFQEADGGTIFLDEIGELPLSLQVKLLRVLQENEIRPVGGSKTMKVDVRIIAATAKNLEDEVRQGTFREDLFYRLNVLSIKLPPLKDRPEDIPLLSQHFINKFNISLDKDIKGITPAALSLLLKHNWPGNVRELENVIERAMVLSEEPNLLPDNFPLKPGSETETNTLDGLFEGYSLKEAQKVLEKQFITRALRATNGNRTQAAQLLEISHPSLLSKIKAYNIKT</sequence>
<evidence type="ECO:0000259" key="9">
    <source>
        <dbReference type="PROSITE" id="PS50045"/>
    </source>
</evidence>
<dbReference type="InterPro" id="IPR003593">
    <property type="entry name" value="AAA+_ATPase"/>
</dbReference>
<dbReference type="PROSITE" id="PS50110">
    <property type="entry name" value="RESPONSE_REGULATORY"/>
    <property type="match status" value="1"/>
</dbReference>
<reference evidence="11 12" key="1">
    <citation type="submission" date="2020-08" db="EMBL/GenBank/DDBJ databases">
        <title>Bridging the membrane lipid divide: bacteria of the FCB group superphylum have the potential to synthesize archaeal ether lipids.</title>
        <authorList>
            <person name="Villanueva L."/>
            <person name="Von Meijenfeldt F.A.B."/>
            <person name="Westbye A.B."/>
            <person name="Yadav S."/>
            <person name="Hopmans E.C."/>
            <person name="Dutilh B.E."/>
            <person name="Sinninghe Damste J.S."/>
        </authorList>
    </citation>
    <scope>NUCLEOTIDE SEQUENCE [LARGE SCALE GENOMIC DNA]</scope>
    <source>
        <strain evidence="11">NIOZ-UU30</strain>
    </source>
</reference>
<dbReference type="SMART" id="SM00448">
    <property type="entry name" value="REC"/>
    <property type="match status" value="1"/>
</dbReference>
<keyword evidence="6" id="KW-0238">DNA-binding</keyword>
<dbReference type="PROSITE" id="PS00688">
    <property type="entry name" value="SIGMA54_INTERACT_3"/>
    <property type="match status" value="1"/>
</dbReference>
<dbReference type="PROSITE" id="PS00676">
    <property type="entry name" value="SIGMA54_INTERACT_2"/>
    <property type="match status" value="1"/>
</dbReference>
<evidence type="ECO:0000256" key="1">
    <source>
        <dbReference type="ARBA" id="ARBA00022553"/>
    </source>
</evidence>
<comment type="caution">
    <text evidence="11">The sequence shown here is derived from an EMBL/GenBank/DDBJ whole genome shotgun (WGS) entry which is preliminary data.</text>
</comment>
<dbReference type="Pfam" id="PF02954">
    <property type="entry name" value="HTH_8"/>
    <property type="match status" value="1"/>
</dbReference>
<keyword evidence="5" id="KW-0805">Transcription regulation</keyword>
<evidence type="ECO:0000256" key="6">
    <source>
        <dbReference type="ARBA" id="ARBA00023125"/>
    </source>
</evidence>
<dbReference type="CDD" id="cd00009">
    <property type="entry name" value="AAA"/>
    <property type="match status" value="1"/>
</dbReference>
<keyword evidence="3" id="KW-0067">ATP-binding</keyword>
<gene>
    <name evidence="11" type="ORF">H8E23_03455</name>
</gene>
<dbReference type="InterPro" id="IPR058031">
    <property type="entry name" value="AAA_lid_NorR"/>
</dbReference>
<dbReference type="InterPro" id="IPR002197">
    <property type="entry name" value="HTH_Fis"/>
</dbReference>
<keyword evidence="2" id="KW-0547">Nucleotide-binding</keyword>
<feature type="domain" description="Sigma-54 factor interaction" evidence="9">
    <location>
        <begin position="157"/>
        <end position="386"/>
    </location>
</feature>
<dbReference type="PRINTS" id="PR01590">
    <property type="entry name" value="HTHFIS"/>
</dbReference>
<accession>A0A8J6TLB2</accession>
<dbReference type="Gene3D" id="1.10.10.60">
    <property type="entry name" value="Homeodomain-like"/>
    <property type="match status" value="1"/>
</dbReference>
<dbReference type="InterPro" id="IPR009057">
    <property type="entry name" value="Homeodomain-like_sf"/>
</dbReference>
<dbReference type="Pfam" id="PF00158">
    <property type="entry name" value="Sigma54_activat"/>
    <property type="match status" value="1"/>
</dbReference>
<dbReference type="Pfam" id="PF00072">
    <property type="entry name" value="Response_reg"/>
    <property type="match status" value="1"/>
</dbReference>
<dbReference type="PROSITE" id="PS50045">
    <property type="entry name" value="SIGMA54_INTERACT_4"/>
    <property type="match status" value="1"/>
</dbReference>
<dbReference type="InterPro" id="IPR025944">
    <property type="entry name" value="Sigma_54_int_dom_CS"/>
</dbReference>
<evidence type="ECO:0000259" key="10">
    <source>
        <dbReference type="PROSITE" id="PS50110"/>
    </source>
</evidence>
<dbReference type="InterPro" id="IPR027417">
    <property type="entry name" value="P-loop_NTPase"/>
</dbReference>
<proteinExistence type="predicted"/>
<dbReference type="SUPFAM" id="SSF52172">
    <property type="entry name" value="CheY-like"/>
    <property type="match status" value="1"/>
</dbReference>
<evidence type="ECO:0000256" key="3">
    <source>
        <dbReference type="ARBA" id="ARBA00022840"/>
    </source>
</evidence>
<dbReference type="PANTHER" id="PTHR32071">
    <property type="entry name" value="TRANSCRIPTIONAL REGULATORY PROTEIN"/>
    <property type="match status" value="1"/>
</dbReference>
<dbReference type="FunFam" id="3.40.50.2300:FF:000018">
    <property type="entry name" value="DNA-binding transcriptional regulator NtrC"/>
    <property type="match status" value="1"/>
</dbReference>
<dbReference type="Gene3D" id="3.40.50.300">
    <property type="entry name" value="P-loop containing nucleotide triphosphate hydrolases"/>
    <property type="match status" value="1"/>
</dbReference>
<evidence type="ECO:0000256" key="4">
    <source>
        <dbReference type="ARBA" id="ARBA00023012"/>
    </source>
</evidence>
<dbReference type="PANTHER" id="PTHR32071:SF113">
    <property type="entry name" value="ALGINATE BIOSYNTHESIS TRANSCRIPTIONAL REGULATORY PROTEIN ALGB"/>
    <property type="match status" value="1"/>
</dbReference>
<dbReference type="Gene3D" id="3.40.50.2300">
    <property type="match status" value="1"/>
</dbReference>
<dbReference type="SUPFAM" id="SSF46689">
    <property type="entry name" value="Homeodomain-like"/>
    <property type="match status" value="1"/>
</dbReference>
<dbReference type="PROSITE" id="PS00675">
    <property type="entry name" value="SIGMA54_INTERACT_1"/>
    <property type="match status" value="1"/>
</dbReference>
<dbReference type="AlphaFoldDB" id="A0A8J6TLB2"/>
<dbReference type="Pfam" id="PF25601">
    <property type="entry name" value="AAA_lid_14"/>
    <property type="match status" value="1"/>
</dbReference>
<protein>
    <submittedName>
        <fullName evidence="11">Sigma-54-dependent Fis family transcriptional regulator</fullName>
    </submittedName>
</protein>
<dbReference type="InterPro" id="IPR011006">
    <property type="entry name" value="CheY-like_superfamily"/>
</dbReference>
<dbReference type="InterPro" id="IPR001789">
    <property type="entry name" value="Sig_transdc_resp-reg_receiver"/>
</dbReference>
<keyword evidence="7" id="KW-0804">Transcription</keyword>
<dbReference type="FunFam" id="3.40.50.300:FF:000006">
    <property type="entry name" value="DNA-binding transcriptional regulator NtrC"/>
    <property type="match status" value="1"/>
</dbReference>
<name>A0A8J6TLB2_9BACT</name>
<dbReference type="Proteomes" id="UP000603434">
    <property type="component" value="Unassembled WGS sequence"/>
</dbReference>